<comment type="caution">
    <text evidence="2">The sequence shown here is derived from an EMBL/GenBank/DDBJ whole genome shotgun (WGS) entry which is preliminary data.</text>
</comment>
<dbReference type="AlphaFoldDB" id="A0A1R0KRW7"/>
<sequence length="121" mass="13114">MSEFYRPVPAGPSLGEPFAPARPEDWPGTESRRWERLLRTFVTAGRVRLIIETVAGAGTVGRVRLLIDGDLLATELGATEDVSREVVELDAEEEPTEIVLEGLRQSGAGTVRVAAFVLPLS</sequence>
<proteinExistence type="predicted"/>
<organism evidence="2 3">
    <name type="scientific">Amycolatopsis coloradensis</name>
    <dbReference type="NCBI Taxonomy" id="76021"/>
    <lineage>
        <taxon>Bacteria</taxon>
        <taxon>Bacillati</taxon>
        <taxon>Actinomycetota</taxon>
        <taxon>Actinomycetes</taxon>
        <taxon>Pseudonocardiales</taxon>
        <taxon>Pseudonocardiaceae</taxon>
        <taxon>Amycolatopsis</taxon>
    </lineage>
</organism>
<keyword evidence="3" id="KW-1185">Reference proteome</keyword>
<dbReference type="OrthoDB" id="3635181at2"/>
<reference evidence="2 3" key="1">
    <citation type="submission" date="2016-01" db="EMBL/GenBank/DDBJ databases">
        <title>Amycolatopsis coloradensis genome sequencing and assembly.</title>
        <authorList>
            <person name="Mayilraj S."/>
        </authorList>
    </citation>
    <scope>NUCLEOTIDE SEQUENCE [LARGE SCALE GENOMIC DNA]</scope>
    <source>
        <strain evidence="2 3">DSM 44225</strain>
    </source>
</reference>
<accession>A0A1R0KRW7</accession>
<dbReference type="EMBL" id="MQUQ01000010">
    <property type="protein sequence ID" value="OLZ50590.1"/>
    <property type="molecule type" value="Genomic_DNA"/>
</dbReference>
<evidence type="ECO:0000256" key="1">
    <source>
        <dbReference type="SAM" id="MobiDB-lite"/>
    </source>
</evidence>
<gene>
    <name evidence="2" type="ORF">BS329_19425</name>
</gene>
<feature type="region of interest" description="Disordered" evidence="1">
    <location>
        <begin position="1"/>
        <end position="29"/>
    </location>
</feature>
<evidence type="ECO:0000313" key="2">
    <source>
        <dbReference type="EMBL" id="OLZ50590.1"/>
    </source>
</evidence>
<protein>
    <submittedName>
        <fullName evidence="2">Uncharacterized protein</fullName>
    </submittedName>
</protein>
<dbReference type="RefSeq" id="WP_076162636.1">
    <property type="nucleotide sequence ID" value="NZ_JBEZVB010000065.1"/>
</dbReference>
<evidence type="ECO:0000313" key="3">
    <source>
        <dbReference type="Proteomes" id="UP000187486"/>
    </source>
</evidence>
<name>A0A1R0KRW7_9PSEU</name>
<dbReference type="Proteomes" id="UP000187486">
    <property type="component" value="Unassembled WGS sequence"/>
</dbReference>
<dbReference type="STRING" id="76021.BS329_19425"/>